<reference evidence="2 3" key="1">
    <citation type="journal article" date="2017" name="Mol. Ecol.">
        <title>Comparative and population genomic landscape of Phellinus noxius: A hypervariable fungus causing root rot in trees.</title>
        <authorList>
            <person name="Chung C.L."/>
            <person name="Lee T.J."/>
            <person name="Akiba M."/>
            <person name="Lee H.H."/>
            <person name="Kuo T.H."/>
            <person name="Liu D."/>
            <person name="Ke H.M."/>
            <person name="Yokoi T."/>
            <person name="Roa M.B."/>
            <person name="Lu M.J."/>
            <person name="Chang Y.Y."/>
            <person name="Ann P.J."/>
            <person name="Tsai J.N."/>
            <person name="Chen C.Y."/>
            <person name="Tzean S.S."/>
            <person name="Ota Y."/>
            <person name="Hattori T."/>
            <person name="Sahashi N."/>
            <person name="Liou R.F."/>
            <person name="Kikuchi T."/>
            <person name="Tsai I.J."/>
        </authorList>
    </citation>
    <scope>NUCLEOTIDE SEQUENCE [LARGE SCALE GENOMIC DNA]</scope>
    <source>
        <strain evidence="2 3">FFPRI411160</strain>
    </source>
</reference>
<accession>A0A286UF55</accession>
<feature type="compositionally biased region" description="Polar residues" evidence="1">
    <location>
        <begin position="98"/>
        <end position="109"/>
    </location>
</feature>
<evidence type="ECO:0000313" key="2">
    <source>
        <dbReference type="EMBL" id="PAV18135.1"/>
    </source>
</evidence>
<name>A0A286UF55_9AGAM</name>
<feature type="region of interest" description="Disordered" evidence="1">
    <location>
        <begin position="86"/>
        <end position="142"/>
    </location>
</feature>
<proteinExistence type="predicted"/>
<dbReference type="EMBL" id="NBII01000006">
    <property type="protein sequence ID" value="PAV18135.1"/>
    <property type="molecule type" value="Genomic_DNA"/>
</dbReference>
<dbReference type="Proteomes" id="UP000217199">
    <property type="component" value="Unassembled WGS sequence"/>
</dbReference>
<comment type="caution">
    <text evidence="2">The sequence shown here is derived from an EMBL/GenBank/DDBJ whole genome shotgun (WGS) entry which is preliminary data.</text>
</comment>
<keyword evidence="3" id="KW-1185">Reference proteome</keyword>
<evidence type="ECO:0000313" key="3">
    <source>
        <dbReference type="Proteomes" id="UP000217199"/>
    </source>
</evidence>
<dbReference type="AlphaFoldDB" id="A0A286UF55"/>
<feature type="compositionally biased region" description="Polar residues" evidence="1">
    <location>
        <begin position="126"/>
        <end position="142"/>
    </location>
</feature>
<gene>
    <name evidence="2" type="ORF">PNOK_0662100</name>
</gene>
<sequence length="209" mass="23206">MAEQSTRARDISVFLKHKPEEIHIKRVYFTGIYSDQLPEPRTGRKHLHWVITLLCEHHPNSPTLINRLPHTSQLSTRGTLFREYFGDTTPGSDHAHTHTQAHNSAPPQVSRSSRSSISHIPREGTPISTNTASNRGPTTSPVTLPPILTNSPPTQVHAPIPAVSASLATNPRSSSAMPKFYFVRLAVTIHPDDMGQFHRAKDSVPMRLV</sequence>
<evidence type="ECO:0000256" key="1">
    <source>
        <dbReference type="SAM" id="MobiDB-lite"/>
    </source>
</evidence>
<organism evidence="2 3">
    <name type="scientific">Pyrrhoderma noxium</name>
    <dbReference type="NCBI Taxonomy" id="2282107"/>
    <lineage>
        <taxon>Eukaryota</taxon>
        <taxon>Fungi</taxon>
        <taxon>Dikarya</taxon>
        <taxon>Basidiomycota</taxon>
        <taxon>Agaricomycotina</taxon>
        <taxon>Agaricomycetes</taxon>
        <taxon>Hymenochaetales</taxon>
        <taxon>Hymenochaetaceae</taxon>
        <taxon>Pyrrhoderma</taxon>
    </lineage>
</organism>
<protein>
    <submittedName>
        <fullName evidence="2">Uncharacterized protein</fullName>
    </submittedName>
</protein>
<dbReference type="InParanoid" id="A0A286UF55"/>